<sequence length="65" mass="7365">MDAAKASTCNALTDNPTVVACAWGLFYLTLWFCLIEQQRIDALRMLWTTSPSLAYRPVISSILRR</sequence>
<accession>A0A5A9C017</accession>
<dbReference type="Proteomes" id="UP000323297">
    <property type="component" value="Unassembled WGS sequence"/>
</dbReference>
<gene>
    <name evidence="1" type="ORF">D3H66_15280</name>
</gene>
<reference evidence="1 2" key="1">
    <citation type="submission" date="2019-08" db="EMBL/GenBank/DDBJ databases">
        <title>Draft genome sequence of Citrobacter portucalensis strain isolated from green turtle.</title>
        <authorList>
            <person name="Fernandes M.R."/>
            <person name="Sellera F.P."/>
            <person name="Goldeberg D.W."/>
            <person name="Costa D.C."/>
            <person name="Lincopan N."/>
        </authorList>
    </citation>
    <scope>NUCLEOTIDE SEQUENCE [LARGE SCALE GENOMIC DNA]</scope>
    <source>
        <strain evidence="1 2">TV06</strain>
    </source>
</reference>
<proteinExistence type="predicted"/>
<evidence type="ECO:0000313" key="2">
    <source>
        <dbReference type="Proteomes" id="UP000323297"/>
    </source>
</evidence>
<comment type="caution">
    <text evidence="1">The sequence shown here is derived from an EMBL/GenBank/DDBJ whole genome shotgun (WGS) entry which is preliminary data.</text>
</comment>
<name>A0A5A9C017_9ENTR</name>
<protein>
    <submittedName>
        <fullName evidence="1">Uncharacterized protein</fullName>
    </submittedName>
</protein>
<dbReference type="EMBL" id="VTZD01000018">
    <property type="protein sequence ID" value="KAA1142949.1"/>
    <property type="molecule type" value="Genomic_DNA"/>
</dbReference>
<dbReference type="AlphaFoldDB" id="A0A5A9C017"/>
<organism evidence="1 2">
    <name type="scientific">Citrobacter portucalensis</name>
    <dbReference type="NCBI Taxonomy" id="1639133"/>
    <lineage>
        <taxon>Bacteria</taxon>
        <taxon>Pseudomonadati</taxon>
        <taxon>Pseudomonadota</taxon>
        <taxon>Gammaproteobacteria</taxon>
        <taxon>Enterobacterales</taxon>
        <taxon>Enterobacteriaceae</taxon>
        <taxon>Citrobacter</taxon>
        <taxon>Citrobacter freundii complex</taxon>
    </lineage>
</organism>
<evidence type="ECO:0000313" key="1">
    <source>
        <dbReference type="EMBL" id="KAA1142949.1"/>
    </source>
</evidence>